<sequence length="236" mass="26161">MQNHYQAHTKLLKITGWIDIYMDHTFQSEIQNVDILDPMLMLTDDGTVGTQHVEGSLGIGDDGFSVGFDSDNDNVSVHITTSNGECGSDDLGSDASDSMFRPDNVLDICGDDDDDEVLQANIDPDVKEEYGLNDRDVAPNEVDCDSDEITTPVNSDEERDSNLNDDRLGSLMVPKIGLIFSCAKQVKQVVRTYACLKGYNVRVRQKEKWKIVCTCENNCPWRIYASGSAKAPDDSH</sequence>
<evidence type="ECO:0000313" key="4">
    <source>
        <dbReference type="Proteomes" id="UP000187406"/>
    </source>
</evidence>
<evidence type="ECO:0000256" key="1">
    <source>
        <dbReference type="SAM" id="MobiDB-lite"/>
    </source>
</evidence>
<dbReference type="InterPro" id="IPR004332">
    <property type="entry name" value="Transposase_MuDR"/>
</dbReference>
<accession>A0A1Q3B194</accession>
<proteinExistence type="predicted"/>
<dbReference type="Proteomes" id="UP000187406">
    <property type="component" value="Unassembled WGS sequence"/>
</dbReference>
<organism evidence="3 4">
    <name type="scientific">Cephalotus follicularis</name>
    <name type="common">Albany pitcher plant</name>
    <dbReference type="NCBI Taxonomy" id="3775"/>
    <lineage>
        <taxon>Eukaryota</taxon>
        <taxon>Viridiplantae</taxon>
        <taxon>Streptophyta</taxon>
        <taxon>Embryophyta</taxon>
        <taxon>Tracheophyta</taxon>
        <taxon>Spermatophyta</taxon>
        <taxon>Magnoliopsida</taxon>
        <taxon>eudicotyledons</taxon>
        <taxon>Gunneridae</taxon>
        <taxon>Pentapetalae</taxon>
        <taxon>rosids</taxon>
        <taxon>fabids</taxon>
        <taxon>Oxalidales</taxon>
        <taxon>Cephalotaceae</taxon>
        <taxon>Cephalotus</taxon>
    </lineage>
</organism>
<dbReference type="InParanoid" id="A0A1Q3B194"/>
<comment type="caution">
    <text evidence="3">The sequence shown here is derived from an EMBL/GenBank/DDBJ whole genome shotgun (WGS) entry which is preliminary data.</text>
</comment>
<feature type="domain" description="Transposase MuDR plant" evidence="2">
    <location>
        <begin position="176"/>
        <end position="228"/>
    </location>
</feature>
<dbReference type="AlphaFoldDB" id="A0A1Q3B194"/>
<protein>
    <submittedName>
        <fullName evidence="3">DBD_Tnp_Mut domain-containing protein</fullName>
    </submittedName>
</protein>
<dbReference type="EMBL" id="BDDD01000223">
    <property type="protein sequence ID" value="GAV61771.1"/>
    <property type="molecule type" value="Genomic_DNA"/>
</dbReference>
<feature type="region of interest" description="Disordered" evidence="1">
    <location>
        <begin position="135"/>
        <end position="165"/>
    </location>
</feature>
<keyword evidence="4" id="KW-1185">Reference proteome</keyword>
<gene>
    <name evidence="3" type="ORF">CFOL_v3_05297</name>
</gene>
<evidence type="ECO:0000313" key="3">
    <source>
        <dbReference type="EMBL" id="GAV61771.1"/>
    </source>
</evidence>
<dbReference type="Pfam" id="PF03108">
    <property type="entry name" value="DBD_Tnp_Mut"/>
    <property type="match status" value="1"/>
</dbReference>
<reference evidence="4" key="1">
    <citation type="submission" date="2016-04" db="EMBL/GenBank/DDBJ databases">
        <title>Cephalotus genome sequencing.</title>
        <authorList>
            <person name="Fukushima K."/>
            <person name="Hasebe M."/>
            <person name="Fang X."/>
        </authorList>
    </citation>
    <scope>NUCLEOTIDE SEQUENCE [LARGE SCALE GENOMIC DNA]</scope>
    <source>
        <strain evidence="4">cv. St1</strain>
    </source>
</reference>
<evidence type="ECO:0000259" key="2">
    <source>
        <dbReference type="Pfam" id="PF03108"/>
    </source>
</evidence>
<name>A0A1Q3B194_CEPFO</name>